<keyword evidence="5" id="KW-0862">Zinc</keyword>
<organism evidence="13 14">
    <name type="scientific">Pomacea canaliculata</name>
    <name type="common">Golden apple snail</name>
    <dbReference type="NCBI Taxonomy" id="400727"/>
    <lineage>
        <taxon>Eukaryota</taxon>
        <taxon>Metazoa</taxon>
        <taxon>Spiralia</taxon>
        <taxon>Lophotrochozoa</taxon>
        <taxon>Mollusca</taxon>
        <taxon>Gastropoda</taxon>
        <taxon>Caenogastropoda</taxon>
        <taxon>Architaenioglossa</taxon>
        <taxon>Ampullarioidea</taxon>
        <taxon>Ampullariidae</taxon>
        <taxon>Pomacea</taxon>
    </lineage>
</organism>
<evidence type="ECO:0000256" key="5">
    <source>
        <dbReference type="ARBA" id="ARBA00022833"/>
    </source>
</evidence>
<keyword evidence="14" id="KW-1185">Reference proteome</keyword>
<feature type="compositionally biased region" description="Low complexity" evidence="11">
    <location>
        <begin position="540"/>
        <end position="554"/>
    </location>
</feature>
<feature type="compositionally biased region" description="Low complexity" evidence="11">
    <location>
        <begin position="197"/>
        <end position="209"/>
    </location>
</feature>
<comment type="subcellular location">
    <subcellularLocation>
        <location evidence="1">Nucleus</location>
    </subcellularLocation>
</comment>
<evidence type="ECO:0000256" key="9">
    <source>
        <dbReference type="ARBA" id="ARBA00023242"/>
    </source>
</evidence>
<dbReference type="FunFam" id="3.30.160.60:FF:001498">
    <property type="entry name" value="Zinc finger protein 404"/>
    <property type="match status" value="1"/>
</dbReference>
<keyword evidence="8" id="KW-0804">Transcription</keyword>
<dbReference type="PROSITE" id="PS00028">
    <property type="entry name" value="ZINC_FINGER_C2H2_1"/>
    <property type="match status" value="3"/>
</dbReference>
<keyword evidence="3" id="KW-0677">Repeat</keyword>
<dbReference type="PANTHER" id="PTHR16515">
    <property type="entry name" value="PR DOMAIN ZINC FINGER PROTEIN"/>
    <property type="match status" value="1"/>
</dbReference>
<evidence type="ECO:0000313" key="14">
    <source>
        <dbReference type="Proteomes" id="UP000245119"/>
    </source>
</evidence>
<dbReference type="PROSITE" id="PS50157">
    <property type="entry name" value="ZINC_FINGER_C2H2_2"/>
    <property type="match status" value="4"/>
</dbReference>
<dbReference type="SMART" id="SM00355">
    <property type="entry name" value="ZnF_C2H2"/>
    <property type="match status" value="4"/>
</dbReference>
<feature type="region of interest" description="Disordered" evidence="11">
    <location>
        <begin position="539"/>
        <end position="577"/>
    </location>
</feature>
<dbReference type="GO" id="GO:0008270">
    <property type="term" value="F:zinc ion binding"/>
    <property type="evidence" value="ECO:0007669"/>
    <property type="project" value="UniProtKB-KW"/>
</dbReference>
<feature type="compositionally biased region" description="Polar residues" evidence="11">
    <location>
        <begin position="494"/>
        <end position="510"/>
    </location>
</feature>
<dbReference type="OrthoDB" id="10018191at2759"/>
<dbReference type="SUPFAM" id="SSF57667">
    <property type="entry name" value="beta-beta-alpha zinc fingers"/>
    <property type="match status" value="3"/>
</dbReference>
<keyword evidence="7" id="KW-0238">DNA-binding</keyword>
<dbReference type="EMBL" id="PZQS01000001">
    <property type="protein sequence ID" value="PVD37724.1"/>
    <property type="molecule type" value="Genomic_DNA"/>
</dbReference>
<feature type="compositionally biased region" description="Basic residues" evidence="11">
    <location>
        <begin position="467"/>
        <end position="479"/>
    </location>
</feature>
<feature type="domain" description="C2H2-type" evidence="12">
    <location>
        <begin position="355"/>
        <end position="382"/>
    </location>
</feature>
<feature type="compositionally biased region" description="Basic and acidic residues" evidence="11">
    <location>
        <begin position="615"/>
        <end position="625"/>
    </location>
</feature>
<evidence type="ECO:0000256" key="4">
    <source>
        <dbReference type="ARBA" id="ARBA00022771"/>
    </source>
</evidence>
<dbReference type="InterPro" id="IPR036236">
    <property type="entry name" value="Znf_C2H2_sf"/>
</dbReference>
<dbReference type="InterPro" id="IPR050331">
    <property type="entry name" value="Zinc_finger"/>
</dbReference>
<feature type="region of interest" description="Disordered" evidence="11">
    <location>
        <begin position="467"/>
        <end position="510"/>
    </location>
</feature>
<dbReference type="GO" id="GO:0003677">
    <property type="term" value="F:DNA binding"/>
    <property type="evidence" value="ECO:0007669"/>
    <property type="project" value="UniProtKB-KW"/>
</dbReference>
<evidence type="ECO:0000256" key="2">
    <source>
        <dbReference type="ARBA" id="ARBA00022723"/>
    </source>
</evidence>
<keyword evidence="9" id="KW-0539">Nucleus</keyword>
<feature type="compositionally biased region" description="Low complexity" evidence="11">
    <location>
        <begin position="1"/>
        <end position="20"/>
    </location>
</feature>
<evidence type="ECO:0000256" key="1">
    <source>
        <dbReference type="ARBA" id="ARBA00004123"/>
    </source>
</evidence>
<reference evidence="13 14" key="1">
    <citation type="submission" date="2018-04" db="EMBL/GenBank/DDBJ databases">
        <title>The genome of golden apple snail Pomacea canaliculata provides insight into stress tolerance and invasive adaptation.</title>
        <authorList>
            <person name="Liu C."/>
            <person name="Liu B."/>
            <person name="Ren Y."/>
            <person name="Zhang Y."/>
            <person name="Wang H."/>
            <person name="Li S."/>
            <person name="Jiang F."/>
            <person name="Yin L."/>
            <person name="Zhang G."/>
            <person name="Qian W."/>
            <person name="Fan W."/>
        </authorList>
    </citation>
    <scope>NUCLEOTIDE SEQUENCE [LARGE SCALE GENOMIC DNA]</scope>
    <source>
        <strain evidence="13">SZHN2017</strain>
        <tissue evidence="13">Muscle</tissue>
    </source>
</reference>
<evidence type="ECO:0000256" key="7">
    <source>
        <dbReference type="ARBA" id="ARBA00023125"/>
    </source>
</evidence>
<name>A0A2T7PWB9_POMCA</name>
<dbReference type="AlphaFoldDB" id="A0A2T7PWB9"/>
<evidence type="ECO:0000256" key="8">
    <source>
        <dbReference type="ARBA" id="ARBA00023163"/>
    </source>
</evidence>
<dbReference type="Gene3D" id="3.30.160.60">
    <property type="entry name" value="Classic Zinc Finger"/>
    <property type="match status" value="3"/>
</dbReference>
<dbReference type="GO" id="GO:0005634">
    <property type="term" value="C:nucleus"/>
    <property type="evidence" value="ECO:0007669"/>
    <property type="project" value="UniProtKB-SubCell"/>
</dbReference>
<dbReference type="Pfam" id="PF00096">
    <property type="entry name" value="zf-C2H2"/>
    <property type="match status" value="4"/>
</dbReference>
<evidence type="ECO:0000256" key="6">
    <source>
        <dbReference type="ARBA" id="ARBA00023015"/>
    </source>
</evidence>
<feature type="domain" description="C2H2-type" evidence="12">
    <location>
        <begin position="448"/>
        <end position="475"/>
    </location>
</feature>
<evidence type="ECO:0000256" key="10">
    <source>
        <dbReference type="PROSITE-ProRule" id="PRU00042"/>
    </source>
</evidence>
<feature type="region of interest" description="Disordered" evidence="11">
    <location>
        <begin position="615"/>
        <end position="634"/>
    </location>
</feature>
<sequence>MAESLSLRSPSDLSPSPLARRPLERQAMVVVSEDEDLGEDFCGSGGSNSRVCNTCPGQLTAGEIHHPSKFKKRLHDRYVSSMKDHLHLKDKVKEEIGERCFTPGDAGEGEGHPPDNKRMVSKLERADSPYASESSLPKSPRRSSSDTDNVRKDAPEMGASSADESDVFLEPTMRVRKSKPPSLHQREPLDLSRGTCFSPSFRSGSVSSPLIEQEHLSPASTSSKHYSPVFRSPHRLPYSPHGLLSPQSQSPLCSVPEGGRIFNFNVPSPLEGVHSDSDLISPSPVSPRFFTFPPQPSLINPEVNRLAVSPRALPPPFSSVHSKTLGSSSASVETKWGDPQGFYGKRSLSESDMTYLCPVCGQVFPTNDNLAKHMAKHLPTETIRAGDNNKVHYCKVCNRSFSRSDMLTRHMRLHTGLKPYECADCGQVFSRSDHLNTHKRTHTGEKPYRCPQCPYAACRRDMITRHMRTHAKRSSRRGRYLSVPDEGEPHRGGSVSSTETTDSQDFSVGHTCSVSSVDSVESESLPSVRHSYIGSASIDSLLSPDPEMMMSPSSRKTSEDLEEGMEGEVGQESTDQGSTHYDRFMRYRKARNWSTTSLESIDSEEALYIRESLGDDPFHDSDRPGGLDMGSVSGDKMRSIIGETTHSSAPRDMVGLEAESLQKCFISQEVKGSSTSSS</sequence>
<dbReference type="FunFam" id="3.30.160.60:FF:000395">
    <property type="entry name" value="zinc finger protein 513"/>
    <property type="match status" value="1"/>
</dbReference>
<dbReference type="PANTHER" id="PTHR16515:SF49">
    <property type="entry name" value="GASTRULA ZINC FINGER PROTEIN XLCGF49.1-LIKE-RELATED"/>
    <property type="match status" value="1"/>
</dbReference>
<evidence type="ECO:0000256" key="3">
    <source>
        <dbReference type="ARBA" id="ARBA00022737"/>
    </source>
</evidence>
<evidence type="ECO:0000259" key="12">
    <source>
        <dbReference type="PROSITE" id="PS50157"/>
    </source>
</evidence>
<comment type="caution">
    <text evidence="13">The sequence shown here is derived from an EMBL/GenBank/DDBJ whole genome shotgun (WGS) entry which is preliminary data.</text>
</comment>
<evidence type="ECO:0000256" key="11">
    <source>
        <dbReference type="SAM" id="MobiDB-lite"/>
    </source>
</evidence>
<dbReference type="FunFam" id="3.30.160.60:FF:000045">
    <property type="entry name" value="ZFP69 zinc finger protein B"/>
    <property type="match status" value="1"/>
</dbReference>
<keyword evidence="6" id="KW-0805">Transcription regulation</keyword>
<dbReference type="InterPro" id="IPR013087">
    <property type="entry name" value="Znf_C2H2_type"/>
</dbReference>
<proteinExistence type="predicted"/>
<keyword evidence="2" id="KW-0479">Metal-binding</keyword>
<accession>A0A2T7PWB9</accession>
<evidence type="ECO:0000313" key="13">
    <source>
        <dbReference type="EMBL" id="PVD37724.1"/>
    </source>
</evidence>
<feature type="compositionally biased region" description="Basic and acidic residues" evidence="11">
    <location>
        <begin position="143"/>
        <end position="155"/>
    </location>
</feature>
<feature type="region of interest" description="Disordered" evidence="11">
    <location>
        <begin position="127"/>
        <end position="228"/>
    </location>
</feature>
<protein>
    <recommendedName>
        <fullName evidence="12">C2H2-type domain-containing protein</fullName>
    </recommendedName>
</protein>
<feature type="domain" description="C2H2-type" evidence="12">
    <location>
        <begin position="420"/>
        <end position="447"/>
    </location>
</feature>
<dbReference type="Proteomes" id="UP000245119">
    <property type="component" value="Linkage Group LG1"/>
</dbReference>
<keyword evidence="4 10" id="KW-0863">Zinc-finger</keyword>
<feature type="domain" description="C2H2-type" evidence="12">
    <location>
        <begin position="392"/>
        <end position="419"/>
    </location>
</feature>
<feature type="region of interest" description="Disordered" evidence="11">
    <location>
        <begin position="1"/>
        <end position="25"/>
    </location>
</feature>
<dbReference type="GO" id="GO:0010468">
    <property type="term" value="P:regulation of gene expression"/>
    <property type="evidence" value="ECO:0007669"/>
    <property type="project" value="TreeGrafter"/>
</dbReference>
<gene>
    <name evidence="13" type="ORF">C0Q70_00325</name>
</gene>
<dbReference type="STRING" id="400727.A0A2T7PWB9"/>